<feature type="transmembrane region" description="Helical" evidence="1">
    <location>
        <begin position="109"/>
        <end position="130"/>
    </location>
</feature>
<name>A0A1B0BQY5_9MUSC</name>
<keyword evidence="1" id="KW-0812">Transmembrane</keyword>
<keyword evidence="3" id="KW-1185">Reference proteome</keyword>
<evidence type="ECO:0008006" key="4">
    <source>
        <dbReference type="Google" id="ProtNLM"/>
    </source>
</evidence>
<dbReference type="VEuPathDB" id="VectorBase:GPPI037824"/>
<dbReference type="EMBL" id="JXJN01018849">
    <property type="status" value="NOT_ANNOTATED_CDS"/>
    <property type="molecule type" value="Genomic_DNA"/>
</dbReference>
<protein>
    <recommendedName>
        <fullName evidence="4">Transmembrane protein</fullName>
    </recommendedName>
</protein>
<proteinExistence type="predicted"/>
<sequence length="131" mass="14587">MLLSLLVSLSRKTEKNGASYITGPERINILNRQQFCNATQNQHNTIRCGMGLRPSTKWQQSAMQDPLLILHNVTALGTNVGLVMDCDCDHFVTYMLEIIVVVLVNASNFPFLIAVLIVAIVIGVDIIWFVD</sequence>
<organism evidence="2 3">
    <name type="scientific">Glossina palpalis gambiensis</name>
    <dbReference type="NCBI Taxonomy" id="67801"/>
    <lineage>
        <taxon>Eukaryota</taxon>
        <taxon>Metazoa</taxon>
        <taxon>Ecdysozoa</taxon>
        <taxon>Arthropoda</taxon>
        <taxon>Hexapoda</taxon>
        <taxon>Insecta</taxon>
        <taxon>Pterygota</taxon>
        <taxon>Neoptera</taxon>
        <taxon>Endopterygota</taxon>
        <taxon>Diptera</taxon>
        <taxon>Brachycera</taxon>
        <taxon>Muscomorpha</taxon>
        <taxon>Hippoboscoidea</taxon>
        <taxon>Glossinidae</taxon>
        <taxon>Glossina</taxon>
    </lineage>
</organism>
<keyword evidence="1" id="KW-0472">Membrane</keyword>
<reference evidence="2" key="2">
    <citation type="submission" date="2020-05" db="UniProtKB">
        <authorList>
            <consortium name="EnsemblMetazoa"/>
        </authorList>
    </citation>
    <scope>IDENTIFICATION</scope>
    <source>
        <strain evidence="2">IAEA</strain>
    </source>
</reference>
<dbReference type="AlphaFoldDB" id="A0A1B0BQY5"/>
<accession>A0A1B0BQY5</accession>
<evidence type="ECO:0000256" key="1">
    <source>
        <dbReference type="SAM" id="Phobius"/>
    </source>
</evidence>
<reference evidence="3" key="1">
    <citation type="submission" date="2015-01" db="EMBL/GenBank/DDBJ databases">
        <authorList>
            <person name="Aksoy S."/>
            <person name="Warren W."/>
            <person name="Wilson R.K."/>
        </authorList>
    </citation>
    <scope>NUCLEOTIDE SEQUENCE [LARGE SCALE GENOMIC DNA]</scope>
    <source>
        <strain evidence="3">IAEA</strain>
    </source>
</reference>
<dbReference type="EnsemblMetazoa" id="GPPI037824-RA">
    <property type="protein sequence ID" value="GPPI037824-PA"/>
    <property type="gene ID" value="GPPI037824"/>
</dbReference>
<keyword evidence="1" id="KW-1133">Transmembrane helix</keyword>
<evidence type="ECO:0000313" key="2">
    <source>
        <dbReference type="EnsemblMetazoa" id="GPPI037824-PA"/>
    </source>
</evidence>
<dbReference type="Proteomes" id="UP000092460">
    <property type="component" value="Unassembled WGS sequence"/>
</dbReference>
<evidence type="ECO:0000313" key="3">
    <source>
        <dbReference type="Proteomes" id="UP000092460"/>
    </source>
</evidence>